<feature type="domain" description="Novel STAND NTPase 1" evidence="3">
    <location>
        <begin position="305"/>
        <end position="695"/>
    </location>
</feature>
<dbReference type="Pfam" id="PF20703">
    <property type="entry name" value="nSTAND1"/>
    <property type="match status" value="1"/>
</dbReference>
<organism evidence="4 5">
    <name type="scientific">Nonomuraea coxensis DSM 45129</name>
    <dbReference type="NCBI Taxonomy" id="1122611"/>
    <lineage>
        <taxon>Bacteria</taxon>
        <taxon>Bacillati</taxon>
        <taxon>Actinomycetota</taxon>
        <taxon>Actinomycetes</taxon>
        <taxon>Streptosporangiales</taxon>
        <taxon>Streptosporangiaceae</taxon>
        <taxon>Nonomuraea</taxon>
    </lineage>
</organism>
<evidence type="ECO:0000313" key="4">
    <source>
        <dbReference type="EMBL" id="QYC44264.1"/>
    </source>
</evidence>
<feature type="region of interest" description="Disordered" evidence="2">
    <location>
        <begin position="51"/>
        <end position="100"/>
    </location>
</feature>
<sequence length="1443" mass="154582">MLALGVAGFMAGALPVPDWLLDRWDKQSSVISMVIGGVTMVLAVIAMRRDGRRDTPSPSQTAGVGASPSPASGPSPFPRAAGNAEADRPPSEGTRKEARGARLGLSAARVQGSAGVSGGGCLVGVREVVTCAHVVSGALGLRDAGRPGEPVLVDFPLLGRAHQPIMAEVVAWDGAADVALLRLAEPPPQGTQPARPVTADDYWGHSFRVLGFPRGRADSGVWASGRLLGRRGDGWLQVENPGRGGHGFRPGFSGATVWDEELNAPIGILAAGNSGHAARTAYVIPADVLLSGLPDQAAQATAPAPYRGLEAFREGDADVFFGRRKEIRDLLDRSSRPGVTVVYGPSGSGKSSLVMAGLLPRLREKAGVCVITVRPAHGRTPLFALAAALLPALEPERGETSRMAELPGLAQVLAEGGIVEVVQRVRARTGQDELVLVIDQFEEVFTSAHPAEEFVSALLPLLRATAAGVHTVVTVRIDYSDRVLDQLRTADLRQEVLYPVMPLDRDRLREAIESPAHERGVVFQADLVERILDDVGDEPGRLPLVEFALTMLWDRQSGGVLSHDAYREIEGAAGALAAYAEQVWNEQLSPADHPRVRSLLLQLVRQAPDHDPSCAVLPQEALSEEQWRLGQELATTRLLVAAEDRQGVRTLRLAHESLISRWGRLAEWVRADRDFRTWHHDLRRAFERWSAERETDRLLRGTDLATARHWLDVRHDDLRPAERAFVEASSHRSAQVRRGRHAMGTAVVVLLLVSLVSGVQIYRGHLTEQEKLRTSAAQTLAGRADEDQENPDLAILEAVAAYRSDPRAPKVERALFNRYSDFAGADRLLAGSGVTSQRLLAAEDGGVIIQEESHAVKIWQPDRSAALPKQIALSSPVAGTALSADGRVLAIAVEDGSVELWNPREHRLLDKLPIPRGKARLALDPAGRYLAVQPAGPRPVQVWDLRLRQARSVPLAGQAQTLQLAEDGLLSVSLGDHRLLVFEPGQSRSARTVPTSAVFAHDGTIAAGCVPTRDGIRVRGVNLRTGASIADFPLTFRGCEGNVSRPGTLSHGGRLLSVENVLIDLRAGRIIGAPAGYAYAPAVTGRDGRWSIWTVGGPGLVRFPVARTLDTDPHEVLESAVTGDGGHVVTYDSDGRLRVWDAASKLLVNERPAAPNSGSGTQVATRVVALTGRREIAVISADSRDLVLMSVPDLRPIGSARLPAGADGQAPLSLHAVAGGRLVVFARGMLTVWETTPLRRAAPGLDLRERLSALSPQEAGQGLDVLPNVDGNAALVIEGTARKVEHWDLTLGRATRSHLIPGSGELVPVAAGPDLTQLITYAATVERPFTAWSLPPSGQPVPAEPQGPADGHAFDLLQLLRSNPELRYNASFSISRLGDSLGYLTLFSGGGKLLYRTDEARIMSTAPQDWAAHLCAILGGRSFTSSELARLPRGADPTPCEHR</sequence>
<dbReference type="SUPFAM" id="SSF50998">
    <property type="entry name" value="Quinoprotein alcohol dehydrogenase-like"/>
    <property type="match status" value="1"/>
</dbReference>
<evidence type="ECO:0000259" key="3">
    <source>
        <dbReference type="Pfam" id="PF20703"/>
    </source>
</evidence>
<dbReference type="SMART" id="SM00320">
    <property type="entry name" value="WD40"/>
    <property type="match status" value="2"/>
</dbReference>
<dbReference type="PROSITE" id="PS50082">
    <property type="entry name" value="WD_REPEATS_2"/>
    <property type="match status" value="1"/>
</dbReference>
<proteinExistence type="predicted"/>
<dbReference type="InterPro" id="IPR027417">
    <property type="entry name" value="P-loop_NTPase"/>
</dbReference>
<reference evidence="4 5" key="1">
    <citation type="journal article" date="2021" name="ACS Chem. Biol.">
        <title>Genomic-Led Discovery of a Novel Glycopeptide Antibiotic by Nonomuraea coxensis DSM 45129.</title>
        <authorList>
            <person name="Yushchuk O."/>
            <person name="Vior N.M."/>
            <person name="Andreo-Vidal A."/>
            <person name="Berini F."/>
            <person name="Ruckert C."/>
            <person name="Busche T."/>
            <person name="Binda E."/>
            <person name="Kalinowski J."/>
            <person name="Truman A.W."/>
            <person name="Marinelli F."/>
        </authorList>
    </citation>
    <scope>NUCLEOTIDE SEQUENCE [LARGE SCALE GENOMIC DNA]</scope>
    <source>
        <strain evidence="4 5">DSM 45129</strain>
    </source>
</reference>
<protein>
    <recommendedName>
        <fullName evidence="3">Novel STAND NTPase 1 domain-containing protein</fullName>
    </recommendedName>
</protein>
<evidence type="ECO:0000256" key="2">
    <source>
        <dbReference type="SAM" id="MobiDB-lite"/>
    </source>
</evidence>
<keyword evidence="1" id="KW-0853">WD repeat</keyword>
<feature type="compositionally biased region" description="Basic and acidic residues" evidence="2">
    <location>
        <begin position="85"/>
        <end position="100"/>
    </location>
</feature>
<dbReference type="InterPro" id="IPR009003">
    <property type="entry name" value="Peptidase_S1_PA"/>
</dbReference>
<dbReference type="Proteomes" id="UP000824681">
    <property type="component" value="Chromosome"/>
</dbReference>
<dbReference type="Pfam" id="PF13365">
    <property type="entry name" value="Trypsin_2"/>
    <property type="match status" value="1"/>
</dbReference>
<dbReference type="Gene3D" id="2.130.10.10">
    <property type="entry name" value="YVTN repeat-like/Quinoprotein amine dehydrogenase"/>
    <property type="match status" value="2"/>
</dbReference>
<name>A0ABX8UC09_9ACTN</name>
<gene>
    <name evidence="4" type="ORF">Nocox_33470</name>
</gene>
<keyword evidence="5" id="KW-1185">Reference proteome</keyword>
<dbReference type="InterPro" id="IPR049052">
    <property type="entry name" value="nSTAND1"/>
</dbReference>
<evidence type="ECO:0000313" key="5">
    <source>
        <dbReference type="Proteomes" id="UP000824681"/>
    </source>
</evidence>
<dbReference type="SUPFAM" id="SSF50494">
    <property type="entry name" value="Trypsin-like serine proteases"/>
    <property type="match status" value="1"/>
</dbReference>
<dbReference type="InterPro" id="IPR015943">
    <property type="entry name" value="WD40/YVTN_repeat-like_dom_sf"/>
</dbReference>
<dbReference type="InterPro" id="IPR043504">
    <property type="entry name" value="Peptidase_S1_PA_chymotrypsin"/>
</dbReference>
<dbReference type="Gene3D" id="3.40.50.300">
    <property type="entry name" value="P-loop containing nucleotide triphosphate hydrolases"/>
    <property type="match status" value="1"/>
</dbReference>
<dbReference type="SUPFAM" id="SSF52540">
    <property type="entry name" value="P-loop containing nucleoside triphosphate hydrolases"/>
    <property type="match status" value="1"/>
</dbReference>
<dbReference type="EMBL" id="CP068985">
    <property type="protein sequence ID" value="QYC44264.1"/>
    <property type="molecule type" value="Genomic_DNA"/>
</dbReference>
<feature type="repeat" description="WD" evidence="1">
    <location>
        <begin position="1109"/>
        <end position="1150"/>
    </location>
</feature>
<dbReference type="Gene3D" id="2.40.10.10">
    <property type="entry name" value="Trypsin-like serine proteases"/>
    <property type="match status" value="1"/>
</dbReference>
<accession>A0ABX8UC09</accession>
<dbReference type="InterPro" id="IPR011047">
    <property type="entry name" value="Quinoprotein_ADH-like_sf"/>
</dbReference>
<dbReference type="InterPro" id="IPR001680">
    <property type="entry name" value="WD40_rpt"/>
</dbReference>
<evidence type="ECO:0000256" key="1">
    <source>
        <dbReference type="PROSITE-ProRule" id="PRU00221"/>
    </source>
</evidence>